<dbReference type="InterPro" id="IPR003786">
    <property type="entry name" value="FdhD"/>
</dbReference>
<organism evidence="3 4">
    <name type="scientific">Caldinitratiruptor microaerophilus</name>
    <dbReference type="NCBI Taxonomy" id="671077"/>
    <lineage>
        <taxon>Bacteria</taxon>
        <taxon>Bacillati</taxon>
        <taxon>Bacillota</taxon>
        <taxon>Clostridia</taxon>
        <taxon>Eubacteriales</taxon>
        <taxon>Symbiobacteriaceae</taxon>
        <taxon>Caldinitratiruptor</taxon>
    </lineage>
</organism>
<reference evidence="3" key="1">
    <citation type="submission" date="2022-03" db="EMBL/GenBank/DDBJ databases">
        <title>Complete genome sequence of Caldinitratiruptor microaerophilus.</title>
        <authorList>
            <person name="Mukaiyama R."/>
            <person name="Nishiyama T."/>
            <person name="Ueda K."/>
        </authorList>
    </citation>
    <scope>NUCLEOTIDE SEQUENCE</scope>
    <source>
        <strain evidence="3">JCM 16183</strain>
    </source>
</reference>
<dbReference type="InterPro" id="IPR016193">
    <property type="entry name" value="Cytidine_deaminase-like"/>
</dbReference>
<dbReference type="RefSeq" id="WP_264844502.1">
    <property type="nucleotide sequence ID" value="NZ_AP025628.1"/>
</dbReference>
<dbReference type="GO" id="GO:0006777">
    <property type="term" value="P:Mo-molybdopterin cofactor biosynthetic process"/>
    <property type="evidence" value="ECO:0007669"/>
    <property type="project" value="UniProtKB-KW"/>
</dbReference>
<dbReference type="EMBL" id="AP025628">
    <property type="protein sequence ID" value="BDG60481.1"/>
    <property type="molecule type" value="Genomic_DNA"/>
</dbReference>
<dbReference type="PIRSF" id="PIRSF015626">
    <property type="entry name" value="FdhD"/>
    <property type="match status" value="1"/>
</dbReference>
<dbReference type="Pfam" id="PF02634">
    <property type="entry name" value="FdhD-NarQ"/>
    <property type="match status" value="1"/>
</dbReference>
<dbReference type="Gene3D" id="3.10.20.10">
    <property type="match status" value="1"/>
</dbReference>
<name>A0AA35G603_9FIRM</name>
<evidence type="ECO:0000313" key="4">
    <source>
        <dbReference type="Proteomes" id="UP001163687"/>
    </source>
</evidence>
<dbReference type="Gene3D" id="3.40.140.10">
    <property type="entry name" value="Cytidine Deaminase, domain 2"/>
    <property type="match status" value="1"/>
</dbReference>
<dbReference type="PANTHER" id="PTHR30592:SF1">
    <property type="entry name" value="SULFUR CARRIER PROTEIN FDHD"/>
    <property type="match status" value="1"/>
</dbReference>
<keyword evidence="1" id="KW-0963">Cytoplasm</keyword>
<proteinExistence type="predicted"/>
<sequence length="269" mass="28458">MAGALRAELLRRRTAGRRPGNPVERPTVLELNGSPLVTLQTTPVSLDDWALGFLFAEGIVTGPEAIEHLTVHPAGAPPVVGTGFPVSAALVRVQARPAPGWRPDLAGRRYLTSGCGRGVTFSSVFDAMSLRPVRRQVAPGRADLAAFAARMQAAARLYEATGGMHSAALVRLSDGDMVVREDIGRHNAADKVIGAALRRGWDPGGLVFLTSGRISYEMCAKLGRFGVAVGASLTAATDLAVRLATRLGITLVGYLGRRRPVVYTGGEWL</sequence>
<keyword evidence="4" id="KW-1185">Reference proteome</keyword>
<dbReference type="PANTHER" id="PTHR30592">
    <property type="entry name" value="FORMATE DEHYDROGENASE"/>
    <property type="match status" value="1"/>
</dbReference>
<dbReference type="Proteomes" id="UP001163687">
    <property type="component" value="Chromosome"/>
</dbReference>
<dbReference type="AlphaFoldDB" id="A0AA35G603"/>
<dbReference type="KEGG" id="cmic:caldi_15710"/>
<accession>A0AA35G603</accession>
<evidence type="ECO:0000313" key="3">
    <source>
        <dbReference type="EMBL" id="BDG60481.1"/>
    </source>
</evidence>
<evidence type="ECO:0000256" key="1">
    <source>
        <dbReference type="ARBA" id="ARBA00022490"/>
    </source>
</evidence>
<dbReference type="GO" id="GO:0016783">
    <property type="term" value="F:sulfurtransferase activity"/>
    <property type="evidence" value="ECO:0007669"/>
    <property type="project" value="InterPro"/>
</dbReference>
<protein>
    <submittedName>
        <fullName evidence="3">Sulfurtransferase FdhD</fullName>
    </submittedName>
</protein>
<gene>
    <name evidence="3" type="primary">fdhD</name>
    <name evidence="3" type="ORF">caldi_15710</name>
</gene>
<dbReference type="SUPFAM" id="SSF53927">
    <property type="entry name" value="Cytidine deaminase-like"/>
    <property type="match status" value="1"/>
</dbReference>
<evidence type="ECO:0000256" key="2">
    <source>
        <dbReference type="ARBA" id="ARBA00023150"/>
    </source>
</evidence>
<keyword evidence="2" id="KW-0501">Molybdenum cofactor biosynthesis</keyword>